<name>A0A917TCT2_9ACTN</name>
<dbReference type="EMBL" id="BMNA01000015">
    <property type="protein sequence ID" value="GGM15868.1"/>
    <property type="molecule type" value="Genomic_DNA"/>
</dbReference>
<gene>
    <name evidence="1" type="ORF">GCM10011594_39880</name>
</gene>
<organism evidence="1 2">
    <name type="scientific">Nakamurella endophytica</name>
    <dbReference type="NCBI Taxonomy" id="1748367"/>
    <lineage>
        <taxon>Bacteria</taxon>
        <taxon>Bacillati</taxon>
        <taxon>Actinomycetota</taxon>
        <taxon>Actinomycetes</taxon>
        <taxon>Nakamurellales</taxon>
        <taxon>Nakamurellaceae</taxon>
        <taxon>Nakamurella</taxon>
    </lineage>
</organism>
<comment type="caution">
    <text evidence="1">The sequence shown here is derived from an EMBL/GenBank/DDBJ whole genome shotgun (WGS) entry which is preliminary data.</text>
</comment>
<keyword evidence="2" id="KW-1185">Reference proteome</keyword>
<reference evidence="1" key="1">
    <citation type="journal article" date="2014" name="Int. J. Syst. Evol. Microbiol.">
        <title>Complete genome sequence of Corynebacterium casei LMG S-19264T (=DSM 44701T), isolated from a smear-ripened cheese.</title>
        <authorList>
            <consortium name="US DOE Joint Genome Institute (JGI-PGF)"/>
            <person name="Walter F."/>
            <person name="Albersmeier A."/>
            <person name="Kalinowski J."/>
            <person name="Ruckert C."/>
        </authorList>
    </citation>
    <scope>NUCLEOTIDE SEQUENCE</scope>
    <source>
        <strain evidence="1">CGMCC 4.7308</strain>
    </source>
</reference>
<evidence type="ECO:0000313" key="2">
    <source>
        <dbReference type="Proteomes" id="UP000655208"/>
    </source>
</evidence>
<dbReference type="AlphaFoldDB" id="A0A917TCT2"/>
<sequence>MNPATLSNNMDTDRFLALATRADGRKVGTPPWAWANLSTQDAAWLDVALDGFVDAYNRVYATRVDEVIPRCWRLHPPLTHELPVQYWAWWAAHTDEDSTVITALDYYNRNLPAFQDRLRIRLLGPGATACRKGQHNVRDDRELTDAIRHSTQPAET</sequence>
<evidence type="ECO:0008006" key="3">
    <source>
        <dbReference type="Google" id="ProtNLM"/>
    </source>
</evidence>
<dbReference type="RefSeq" id="WP_188944625.1">
    <property type="nucleotide sequence ID" value="NZ_BMNA01000015.1"/>
</dbReference>
<protein>
    <recommendedName>
        <fullName evidence="3">DUF4913 domain-containing protein</fullName>
    </recommendedName>
</protein>
<dbReference type="Proteomes" id="UP000655208">
    <property type="component" value="Unassembled WGS sequence"/>
</dbReference>
<accession>A0A917TCT2</accession>
<reference evidence="1" key="2">
    <citation type="submission" date="2020-09" db="EMBL/GenBank/DDBJ databases">
        <authorList>
            <person name="Sun Q."/>
            <person name="Zhou Y."/>
        </authorList>
    </citation>
    <scope>NUCLEOTIDE SEQUENCE</scope>
    <source>
        <strain evidence="1">CGMCC 4.7308</strain>
    </source>
</reference>
<evidence type="ECO:0000313" key="1">
    <source>
        <dbReference type="EMBL" id="GGM15868.1"/>
    </source>
</evidence>
<proteinExistence type="predicted"/>